<feature type="transmembrane region" description="Helical" evidence="7">
    <location>
        <begin position="99"/>
        <end position="118"/>
    </location>
</feature>
<feature type="transmembrane region" description="Helical" evidence="7">
    <location>
        <begin position="250"/>
        <end position="269"/>
    </location>
</feature>
<keyword evidence="2" id="KW-1003">Cell membrane</keyword>
<evidence type="ECO:0000313" key="9">
    <source>
        <dbReference type="Proteomes" id="UP001500908"/>
    </source>
</evidence>
<feature type="transmembrane region" description="Helical" evidence="7">
    <location>
        <begin position="169"/>
        <end position="190"/>
    </location>
</feature>
<dbReference type="EMBL" id="BAABDD010000037">
    <property type="protein sequence ID" value="GAA3762927.1"/>
    <property type="molecule type" value="Genomic_DNA"/>
</dbReference>
<dbReference type="Pfam" id="PF02653">
    <property type="entry name" value="BPD_transp_2"/>
    <property type="match status" value="1"/>
</dbReference>
<keyword evidence="3 7" id="KW-0812">Transmembrane</keyword>
<protein>
    <submittedName>
        <fullName evidence="8">ABC transporter permease</fullName>
    </submittedName>
</protein>
<evidence type="ECO:0000256" key="5">
    <source>
        <dbReference type="ARBA" id="ARBA00023136"/>
    </source>
</evidence>
<organism evidence="8 9">
    <name type="scientific">Salinactinospora qingdaonensis</name>
    <dbReference type="NCBI Taxonomy" id="702744"/>
    <lineage>
        <taxon>Bacteria</taxon>
        <taxon>Bacillati</taxon>
        <taxon>Actinomycetota</taxon>
        <taxon>Actinomycetes</taxon>
        <taxon>Streptosporangiales</taxon>
        <taxon>Nocardiopsidaceae</taxon>
        <taxon>Salinactinospora</taxon>
    </lineage>
</organism>
<keyword evidence="4 7" id="KW-1133">Transmembrane helix</keyword>
<accession>A0ABP7GG63</accession>
<dbReference type="CDD" id="cd06579">
    <property type="entry name" value="TM_PBP1_transp_AraH_like"/>
    <property type="match status" value="1"/>
</dbReference>
<feature type="transmembrane region" description="Helical" evidence="7">
    <location>
        <begin position="276"/>
        <end position="297"/>
    </location>
</feature>
<dbReference type="RefSeq" id="WP_344976268.1">
    <property type="nucleotide sequence ID" value="NZ_BAABDD010000037.1"/>
</dbReference>
<feature type="transmembrane region" description="Helical" evidence="7">
    <location>
        <begin position="219"/>
        <end position="238"/>
    </location>
</feature>
<feature type="region of interest" description="Disordered" evidence="6">
    <location>
        <begin position="330"/>
        <end position="371"/>
    </location>
</feature>
<evidence type="ECO:0000256" key="6">
    <source>
        <dbReference type="SAM" id="MobiDB-lite"/>
    </source>
</evidence>
<proteinExistence type="predicted"/>
<dbReference type="InterPro" id="IPR001851">
    <property type="entry name" value="ABC_transp_permease"/>
</dbReference>
<feature type="transmembrane region" description="Helical" evidence="7">
    <location>
        <begin position="50"/>
        <end position="67"/>
    </location>
</feature>
<evidence type="ECO:0000256" key="2">
    <source>
        <dbReference type="ARBA" id="ARBA00022475"/>
    </source>
</evidence>
<gene>
    <name evidence="8" type="ORF">GCM10022402_45590</name>
</gene>
<evidence type="ECO:0000313" key="8">
    <source>
        <dbReference type="EMBL" id="GAA3762927.1"/>
    </source>
</evidence>
<keyword evidence="5 7" id="KW-0472">Membrane</keyword>
<name>A0ABP7GG63_9ACTN</name>
<feature type="transmembrane region" description="Helical" evidence="7">
    <location>
        <begin position="74"/>
        <end position="93"/>
    </location>
</feature>
<sequence length="371" mass="37985">MRAAQLRRLVWPLLVLAGLLVANLVATPGFFEVRIQGGRLYGSLIDILHFGAPLLLISLGMTLVIALRGIDLSVGAVVAVSGALACTIIASSADPGSVQTAAIAVAVALGASALLGLWNGFLVAVLQIQPIVATLILMVAGRGVAQLITGGQITTVNSEPYRQIAAGSLATVPVTVLLAAATVLLMWLLVRRTALGLLIEAIGGNAEAGRLAGIRATGLTVAAYTFCGLCAGLAGIIISANTGSADGNNAGLWIELDAILAVVIGGTLLTGGRFSIVGTVLGALIVQTLSTTVYTMGVPPESAQVFKALVVFLVCLLQSPRFRAQLVAPFRRGKTSHEPPAPSEPPPQDEESDVSPTGTSAGAPDRREVQR</sequence>
<dbReference type="PANTHER" id="PTHR32196:SF19">
    <property type="entry name" value="GALACTOFURANOSE TRANSPORTER PERMEASE PROTEIN YTFT"/>
    <property type="match status" value="1"/>
</dbReference>
<reference evidence="9" key="1">
    <citation type="journal article" date="2019" name="Int. J. Syst. Evol. Microbiol.">
        <title>The Global Catalogue of Microorganisms (GCM) 10K type strain sequencing project: providing services to taxonomists for standard genome sequencing and annotation.</title>
        <authorList>
            <consortium name="The Broad Institute Genomics Platform"/>
            <consortium name="The Broad Institute Genome Sequencing Center for Infectious Disease"/>
            <person name="Wu L."/>
            <person name="Ma J."/>
        </authorList>
    </citation>
    <scope>NUCLEOTIDE SEQUENCE [LARGE SCALE GENOMIC DNA]</scope>
    <source>
        <strain evidence="9">JCM 17137</strain>
    </source>
</reference>
<evidence type="ECO:0000256" key="4">
    <source>
        <dbReference type="ARBA" id="ARBA00022989"/>
    </source>
</evidence>
<dbReference type="PANTHER" id="PTHR32196">
    <property type="entry name" value="ABC TRANSPORTER PERMEASE PROTEIN YPHD-RELATED-RELATED"/>
    <property type="match status" value="1"/>
</dbReference>
<evidence type="ECO:0000256" key="1">
    <source>
        <dbReference type="ARBA" id="ARBA00004651"/>
    </source>
</evidence>
<comment type="subcellular location">
    <subcellularLocation>
        <location evidence="1">Cell membrane</location>
        <topology evidence="1">Multi-pass membrane protein</topology>
    </subcellularLocation>
</comment>
<feature type="transmembrane region" description="Helical" evidence="7">
    <location>
        <begin position="130"/>
        <end position="149"/>
    </location>
</feature>
<evidence type="ECO:0000256" key="7">
    <source>
        <dbReference type="SAM" id="Phobius"/>
    </source>
</evidence>
<comment type="caution">
    <text evidence="8">The sequence shown here is derived from an EMBL/GenBank/DDBJ whole genome shotgun (WGS) entry which is preliminary data.</text>
</comment>
<evidence type="ECO:0000256" key="3">
    <source>
        <dbReference type="ARBA" id="ARBA00022692"/>
    </source>
</evidence>
<keyword evidence="9" id="KW-1185">Reference proteome</keyword>
<dbReference type="Proteomes" id="UP001500908">
    <property type="component" value="Unassembled WGS sequence"/>
</dbReference>